<evidence type="ECO:0000256" key="12">
    <source>
        <dbReference type="PIRSR" id="PIRSR005461-1"/>
    </source>
</evidence>
<feature type="domain" description="Ribosomal RNA methyltransferase FtsJ" evidence="13">
    <location>
        <begin position="17"/>
        <end position="188"/>
    </location>
</feature>
<dbReference type="InterPro" id="IPR029063">
    <property type="entry name" value="SAM-dependent_MTases_sf"/>
</dbReference>
<dbReference type="InterPro" id="IPR050082">
    <property type="entry name" value="RNA_methyltr_RlmE"/>
</dbReference>
<comment type="subcellular location">
    <subcellularLocation>
        <location evidence="11">Cytoplasm</location>
    </subcellularLocation>
</comment>
<evidence type="ECO:0000256" key="9">
    <source>
        <dbReference type="ARBA" id="ARBA00042745"/>
    </source>
</evidence>
<proteinExistence type="inferred from homology"/>
<evidence type="ECO:0000259" key="13">
    <source>
        <dbReference type="Pfam" id="PF01728"/>
    </source>
</evidence>
<protein>
    <recommendedName>
        <fullName evidence="7 11">Ribosomal RNA large subunit methyltransferase E</fullName>
        <ecNumber evidence="6 11">2.1.1.166</ecNumber>
    </recommendedName>
    <alternativeName>
        <fullName evidence="9 11">23S rRNA Um2552 methyltransferase</fullName>
    </alternativeName>
    <alternativeName>
        <fullName evidence="8 11">rRNA (uridine-2'-O-)-methyltransferase</fullName>
    </alternativeName>
</protein>
<dbReference type="AlphaFoldDB" id="A0A5C8CG16"/>
<comment type="catalytic activity">
    <reaction evidence="10 11">
        <text>uridine(2552) in 23S rRNA + S-adenosyl-L-methionine = 2'-O-methyluridine(2552) in 23S rRNA + S-adenosyl-L-homocysteine + H(+)</text>
        <dbReference type="Rhea" id="RHEA:42720"/>
        <dbReference type="Rhea" id="RHEA-COMP:10202"/>
        <dbReference type="Rhea" id="RHEA-COMP:10203"/>
        <dbReference type="ChEBI" id="CHEBI:15378"/>
        <dbReference type="ChEBI" id="CHEBI:57856"/>
        <dbReference type="ChEBI" id="CHEBI:59789"/>
        <dbReference type="ChEBI" id="CHEBI:65315"/>
        <dbReference type="ChEBI" id="CHEBI:74478"/>
        <dbReference type="EC" id="2.1.1.166"/>
    </reaction>
</comment>
<dbReference type="InterPro" id="IPR015507">
    <property type="entry name" value="rRNA-MeTfrase_E"/>
</dbReference>
<accession>A0A5C8CG16</accession>
<keyword evidence="2 11" id="KW-0489">Methyltransferase</keyword>
<gene>
    <name evidence="11" type="primary">rlmE</name>
    <name evidence="11" type="synonym">ftsJ</name>
    <name evidence="11" type="synonym">rrmJ</name>
    <name evidence="14" type="ORF">EPJ80_09095</name>
</gene>
<dbReference type="HAMAP" id="MF_01547">
    <property type="entry name" value="RNA_methyltr_E"/>
    <property type="match status" value="1"/>
</dbReference>
<evidence type="ECO:0000256" key="2">
    <source>
        <dbReference type="ARBA" id="ARBA00022603"/>
    </source>
</evidence>
<keyword evidence="4 11" id="KW-0949">S-adenosyl-L-methionine</keyword>
<dbReference type="InterPro" id="IPR002877">
    <property type="entry name" value="RNA_MeTrfase_FtsJ_dom"/>
</dbReference>
<dbReference type="Proteomes" id="UP000325116">
    <property type="component" value="Unassembled WGS sequence"/>
</dbReference>
<evidence type="ECO:0000313" key="15">
    <source>
        <dbReference type="Proteomes" id="UP000325116"/>
    </source>
</evidence>
<feature type="active site" description="Proton acceptor" evidence="11 12">
    <location>
        <position position="146"/>
    </location>
</feature>
<feature type="binding site" evidence="11">
    <location>
        <position position="86"/>
    </location>
    <ligand>
        <name>S-adenosyl-L-methionine</name>
        <dbReference type="ChEBI" id="CHEBI:59789"/>
    </ligand>
</feature>
<dbReference type="EC" id="2.1.1.166" evidence="6 11"/>
<dbReference type="GO" id="GO:0008650">
    <property type="term" value="F:rRNA (uridine-2'-O-)-methyltransferase activity"/>
    <property type="evidence" value="ECO:0007669"/>
    <property type="project" value="UniProtKB-UniRule"/>
</dbReference>
<name>A0A5C8CG16_9SPIR</name>
<dbReference type="PANTHER" id="PTHR10920:SF18">
    <property type="entry name" value="RRNA METHYLTRANSFERASE 2, MITOCHONDRIAL"/>
    <property type="match status" value="1"/>
</dbReference>
<comment type="function">
    <text evidence="5 11">Specifically methylates the uridine in position 2552 of 23S rRNA at the 2'-O position of the ribose in the fully assembled 50S ribosomal subunit.</text>
</comment>
<evidence type="ECO:0000256" key="1">
    <source>
        <dbReference type="ARBA" id="ARBA00022552"/>
    </source>
</evidence>
<sequence length="196" mass="22790">MKKVKDFYYKKAKEENYKARSVFKLEEAQNKFKFIKSSDRVLDIGCSPGSFSQYMLNKILKSGFVVGVDIIPNSFSHQRFTFILGDIKEINLKTFNNIEFDVVISDAMPNTTSDKETNHFRSIALAKSIFSLTKEVLKNEGNFFIKVFDGKDLSDFKNEIKKYFKSVEIFKPKSSRDESREIFLIAKYFNKSIDTK</sequence>
<dbReference type="Pfam" id="PF01728">
    <property type="entry name" value="FtsJ"/>
    <property type="match status" value="1"/>
</dbReference>
<keyword evidence="1 11" id="KW-0698">rRNA processing</keyword>
<dbReference type="RefSeq" id="WP_147758740.1">
    <property type="nucleotide sequence ID" value="NZ_SAXT01000005.1"/>
</dbReference>
<dbReference type="EMBL" id="SAXT01000005">
    <property type="protein sequence ID" value="TXJ11855.1"/>
    <property type="molecule type" value="Genomic_DNA"/>
</dbReference>
<keyword evidence="11" id="KW-0963">Cytoplasm</keyword>
<evidence type="ECO:0000256" key="3">
    <source>
        <dbReference type="ARBA" id="ARBA00022679"/>
    </source>
</evidence>
<evidence type="ECO:0000256" key="8">
    <source>
        <dbReference type="ARBA" id="ARBA00041995"/>
    </source>
</evidence>
<feature type="binding site" evidence="11">
    <location>
        <position position="49"/>
    </location>
    <ligand>
        <name>S-adenosyl-L-methionine</name>
        <dbReference type="ChEBI" id="CHEBI:59789"/>
    </ligand>
</feature>
<evidence type="ECO:0000256" key="10">
    <source>
        <dbReference type="ARBA" id="ARBA00048970"/>
    </source>
</evidence>
<evidence type="ECO:0000256" key="5">
    <source>
        <dbReference type="ARBA" id="ARBA00037569"/>
    </source>
</evidence>
<feature type="binding site" evidence="11">
    <location>
        <position position="51"/>
    </location>
    <ligand>
        <name>S-adenosyl-L-methionine</name>
        <dbReference type="ChEBI" id="CHEBI:59789"/>
    </ligand>
</feature>
<evidence type="ECO:0000256" key="6">
    <source>
        <dbReference type="ARBA" id="ARBA00038861"/>
    </source>
</evidence>
<reference evidence="14 15" key="1">
    <citation type="journal article" date="1992" name="Lakartidningen">
        <title>[Penicillin V and not amoxicillin is the first choice preparation in acute otitis].</title>
        <authorList>
            <person name="Kamme C."/>
            <person name="Lundgren K."/>
            <person name="Prellner K."/>
        </authorList>
    </citation>
    <scope>NUCLEOTIDE SEQUENCE [LARGE SCALE GENOMIC DNA]</scope>
    <source>
        <strain evidence="14 15">W1</strain>
    </source>
</reference>
<dbReference type="CDD" id="cd02440">
    <property type="entry name" value="AdoMet_MTases"/>
    <property type="match status" value="1"/>
</dbReference>
<dbReference type="SUPFAM" id="SSF53335">
    <property type="entry name" value="S-adenosyl-L-methionine-dependent methyltransferases"/>
    <property type="match status" value="1"/>
</dbReference>
<feature type="binding site" evidence="11">
    <location>
        <position position="69"/>
    </location>
    <ligand>
        <name>S-adenosyl-L-methionine</name>
        <dbReference type="ChEBI" id="CHEBI:59789"/>
    </ligand>
</feature>
<dbReference type="Gene3D" id="3.40.50.150">
    <property type="entry name" value="Vaccinia Virus protein VP39"/>
    <property type="match status" value="1"/>
</dbReference>
<dbReference type="PIRSF" id="PIRSF005461">
    <property type="entry name" value="23S_rRNA_mtase"/>
    <property type="match status" value="1"/>
</dbReference>
<comment type="caution">
    <text evidence="14">The sequence shown here is derived from an EMBL/GenBank/DDBJ whole genome shotgun (WGS) entry which is preliminary data.</text>
</comment>
<evidence type="ECO:0000256" key="7">
    <source>
        <dbReference type="ARBA" id="ARBA00041129"/>
    </source>
</evidence>
<evidence type="ECO:0000313" key="14">
    <source>
        <dbReference type="EMBL" id="TXJ11855.1"/>
    </source>
</evidence>
<dbReference type="GO" id="GO:0005737">
    <property type="term" value="C:cytoplasm"/>
    <property type="evidence" value="ECO:0007669"/>
    <property type="project" value="UniProtKB-SubCell"/>
</dbReference>
<evidence type="ECO:0000256" key="11">
    <source>
        <dbReference type="HAMAP-Rule" id="MF_01547"/>
    </source>
</evidence>
<organism evidence="14 15">
    <name type="scientific">Brachyspira aalborgi</name>
    <dbReference type="NCBI Taxonomy" id="29522"/>
    <lineage>
        <taxon>Bacteria</taxon>
        <taxon>Pseudomonadati</taxon>
        <taxon>Spirochaetota</taxon>
        <taxon>Spirochaetia</taxon>
        <taxon>Brachyspirales</taxon>
        <taxon>Brachyspiraceae</taxon>
        <taxon>Brachyspira</taxon>
    </lineage>
</organism>
<keyword evidence="3 11" id="KW-0808">Transferase</keyword>
<feature type="binding site" evidence="11">
    <location>
        <position position="106"/>
    </location>
    <ligand>
        <name>S-adenosyl-L-methionine</name>
        <dbReference type="ChEBI" id="CHEBI:59789"/>
    </ligand>
</feature>
<evidence type="ECO:0000256" key="4">
    <source>
        <dbReference type="ARBA" id="ARBA00022691"/>
    </source>
</evidence>
<dbReference type="PANTHER" id="PTHR10920">
    <property type="entry name" value="RIBOSOMAL RNA METHYLTRANSFERASE"/>
    <property type="match status" value="1"/>
</dbReference>
<comment type="similarity">
    <text evidence="11">Belongs to the class I-like SAM-binding methyltransferase superfamily. RNA methyltransferase RlmE family.</text>
</comment>